<evidence type="ECO:0000256" key="5">
    <source>
        <dbReference type="ARBA" id="ARBA00022679"/>
    </source>
</evidence>
<evidence type="ECO:0000256" key="3">
    <source>
        <dbReference type="ARBA" id="ARBA00012513"/>
    </source>
</evidence>
<evidence type="ECO:0000256" key="11">
    <source>
        <dbReference type="ARBA" id="ARBA00047899"/>
    </source>
</evidence>
<evidence type="ECO:0000259" key="14">
    <source>
        <dbReference type="PROSITE" id="PS50011"/>
    </source>
</evidence>
<sequence>MPADGHGGHVYSVNKLGEYKIIKNIAEGTFAVVKLARHTVTGHLVAMKFLSKALILHHKNKKRVQKEIEFIRALRHPHIIKLYEVISTPTDIIIVLEYAPGELFKYIQDNGRMPEHKARRLFQQLISGIEYSHKKNIIHRDLKPENVLLDNDLNVKIADFGLSNEITDGDFMKTSCGSPNYAAPEVISAALYTGPEIDVWSAGVILYVALCGCLPFEDENLDSLFRKICQGHYHMPQHLSGSARSLIASMLIVDPVKRITIEQITTHPFYTTSLPVYLTPLPPPVGPVIGQLSSLVAPPKKIVDFDIVGGIGKVEEGIIDDLAGRLVGISKDDIRAALRRPDGNQGNRVKVAYLLLRDKGRMAMGRTLEEFEEEERENKLAAMDPRNALSPGPLIAIPGEMAEPNPFEAELERQYIAETKATTLDEAIFSTGPVSPPPPRLAEELGTPYDGTGEEEGQENEENGSVSGHFQVLDSSLPTQRPERHHLASYVIGKQQSSSAAGGSSSSRHGKHHRHVSGPDGLPRSKWHFGIRSRSPPMEVMLEIYKTLKTLGMEWKEKKDLGGLGGVEAAALRNRDRYNRHNWGPSSDPRDTSATHQHYANHNHNRVAIIARNTEGDGQGYVNLKAAAAIYFVETRTRVQDVVVLMNIQLYNVDSVNYLVDFHHKKSYRASTRKGAEKWDMAEPHEVENVLVAGSPAGSLAGKIGYEGKEDEVVSPFVFMDVACRLILELAGGGQGPAQQA</sequence>
<dbReference type="InterPro" id="IPR000719">
    <property type="entry name" value="Prot_kinase_dom"/>
</dbReference>
<keyword evidence="7 15" id="KW-0418">Kinase</keyword>
<dbReference type="PANTHER" id="PTHR24346:SF110">
    <property type="entry name" value="NON-SPECIFIC SERINE_THREONINE PROTEIN KINASE"/>
    <property type="match status" value="1"/>
</dbReference>
<keyword evidence="10" id="KW-0119">Carbohydrate metabolism</keyword>
<dbReference type="InterPro" id="IPR028375">
    <property type="entry name" value="KA1/Ssp2_C"/>
</dbReference>
<dbReference type="PROSITE" id="PS00108">
    <property type="entry name" value="PROTEIN_KINASE_ST"/>
    <property type="match status" value="1"/>
</dbReference>
<keyword evidence="16" id="KW-1185">Reference proteome</keyword>
<evidence type="ECO:0000256" key="2">
    <source>
        <dbReference type="ARBA" id="ARBA00006234"/>
    </source>
</evidence>
<dbReference type="SMART" id="SM00220">
    <property type="entry name" value="S_TKc"/>
    <property type="match status" value="1"/>
</dbReference>
<dbReference type="AlphaFoldDB" id="A0A5C3QL36"/>
<dbReference type="EMBL" id="ML178825">
    <property type="protein sequence ID" value="TFL01181.1"/>
    <property type="molecule type" value="Genomic_DNA"/>
</dbReference>
<keyword evidence="5" id="KW-0808">Transferase</keyword>
<name>A0A5C3QL36_9AGAR</name>
<comment type="catalytic activity">
    <reaction evidence="11">
        <text>L-threonyl-[protein] + ATP = O-phospho-L-threonyl-[protein] + ADP + H(+)</text>
        <dbReference type="Rhea" id="RHEA:46608"/>
        <dbReference type="Rhea" id="RHEA-COMP:11060"/>
        <dbReference type="Rhea" id="RHEA-COMP:11605"/>
        <dbReference type="ChEBI" id="CHEBI:15378"/>
        <dbReference type="ChEBI" id="CHEBI:30013"/>
        <dbReference type="ChEBI" id="CHEBI:30616"/>
        <dbReference type="ChEBI" id="CHEBI:61977"/>
        <dbReference type="ChEBI" id="CHEBI:456216"/>
        <dbReference type="EC" id="2.7.11.1"/>
    </reaction>
</comment>
<keyword evidence="4" id="KW-0723">Serine/threonine-protein kinase</keyword>
<dbReference type="Pfam" id="PF16579">
    <property type="entry name" value="AdenylateSensor"/>
    <property type="match status" value="1"/>
</dbReference>
<dbReference type="GO" id="GO:0035556">
    <property type="term" value="P:intracellular signal transduction"/>
    <property type="evidence" value="ECO:0007669"/>
    <property type="project" value="TreeGrafter"/>
</dbReference>
<dbReference type="InterPro" id="IPR008271">
    <property type="entry name" value="Ser/Thr_kinase_AS"/>
</dbReference>
<dbReference type="GO" id="GO:0106310">
    <property type="term" value="F:protein serine kinase activity"/>
    <property type="evidence" value="ECO:0007669"/>
    <property type="project" value="RHEA"/>
</dbReference>
<evidence type="ECO:0000256" key="6">
    <source>
        <dbReference type="ARBA" id="ARBA00022741"/>
    </source>
</evidence>
<dbReference type="STRING" id="1884261.A0A5C3QL36"/>
<evidence type="ECO:0000313" key="15">
    <source>
        <dbReference type="EMBL" id="TFL01181.1"/>
    </source>
</evidence>
<dbReference type="InterPro" id="IPR013896">
    <property type="entry name" value="SNF1_UBA"/>
</dbReference>
<dbReference type="Pfam" id="PF08587">
    <property type="entry name" value="UBA_2"/>
    <property type="match status" value="1"/>
</dbReference>
<organism evidence="15 16">
    <name type="scientific">Pterulicium gracile</name>
    <dbReference type="NCBI Taxonomy" id="1884261"/>
    <lineage>
        <taxon>Eukaryota</taxon>
        <taxon>Fungi</taxon>
        <taxon>Dikarya</taxon>
        <taxon>Basidiomycota</taxon>
        <taxon>Agaricomycotina</taxon>
        <taxon>Agaricomycetes</taxon>
        <taxon>Agaricomycetidae</taxon>
        <taxon>Agaricales</taxon>
        <taxon>Pleurotineae</taxon>
        <taxon>Pterulaceae</taxon>
        <taxon>Pterulicium</taxon>
    </lineage>
</organism>
<dbReference type="OrthoDB" id="193931at2759"/>
<comment type="similarity">
    <text evidence="2">Belongs to the protein kinase superfamily. CAMK Ser/Thr protein kinase family. SNF1 subfamily.</text>
</comment>
<evidence type="ECO:0000256" key="7">
    <source>
        <dbReference type="ARBA" id="ARBA00022777"/>
    </source>
</evidence>
<dbReference type="GO" id="GO:0005524">
    <property type="term" value="F:ATP binding"/>
    <property type="evidence" value="ECO:0007669"/>
    <property type="project" value="UniProtKB-KW"/>
</dbReference>
<dbReference type="Pfam" id="PF00069">
    <property type="entry name" value="Pkinase"/>
    <property type="match status" value="1"/>
</dbReference>
<evidence type="ECO:0000256" key="1">
    <source>
        <dbReference type="ARBA" id="ARBA00004123"/>
    </source>
</evidence>
<evidence type="ECO:0000256" key="13">
    <source>
        <dbReference type="SAM" id="MobiDB-lite"/>
    </source>
</evidence>
<dbReference type="SUPFAM" id="SSF103243">
    <property type="entry name" value="KA1-like"/>
    <property type="match status" value="1"/>
</dbReference>
<comment type="catalytic activity">
    <reaction evidence="12">
        <text>L-seryl-[protein] + ATP = O-phospho-L-seryl-[protein] + ADP + H(+)</text>
        <dbReference type="Rhea" id="RHEA:17989"/>
        <dbReference type="Rhea" id="RHEA-COMP:9863"/>
        <dbReference type="Rhea" id="RHEA-COMP:11604"/>
        <dbReference type="ChEBI" id="CHEBI:15378"/>
        <dbReference type="ChEBI" id="CHEBI:29999"/>
        <dbReference type="ChEBI" id="CHEBI:30616"/>
        <dbReference type="ChEBI" id="CHEBI:83421"/>
        <dbReference type="ChEBI" id="CHEBI:456216"/>
        <dbReference type="EC" id="2.7.11.1"/>
    </reaction>
</comment>
<evidence type="ECO:0000256" key="12">
    <source>
        <dbReference type="ARBA" id="ARBA00048679"/>
    </source>
</evidence>
<gene>
    <name evidence="15" type="ORF">BDV98DRAFT_567667</name>
</gene>
<keyword evidence="6" id="KW-0547">Nucleotide-binding</keyword>
<dbReference type="FunFam" id="1.10.510.10:FF:000571">
    <property type="entry name" value="Maternal embryonic leucine zipper kinase"/>
    <property type="match status" value="1"/>
</dbReference>
<comment type="subcellular location">
    <subcellularLocation>
        <location evidence="1">Nucleus</location>
    </subcellularLocation>
</comment>
<feature type="region of interest" description="Disordered" evidence="13">
    <location>
        <begin position="427"/>
        <end position="467"/>
    </location>
</feature>
<protein>
    <recommendedName>
        <fullName evidence="3">non-specific serine/threonine protein kinase</fullName>
        <ecNumber evidence="3">2.7.11.1</ecNumber>
    </recommendedName>
</protein>
<keyword evidence="9" id="KW-0539">Nucleus</keyword>
<evidence type="ECO:0000256" key="4">
    <source>
        <dbReference type="ARBA" id="ARBA00022527"/>
    </source>
</evidence>
<dbReference type="GO" id="GO:0004674">
    <property type="term" value="F:protein serine/threonine kinase activity"/>
    <property type="evidence" value="ECO:0007669"/>
    <property type="project" value="UniProtKB-KW"/>
</dbReference>
<feature type="compositionally biased region" description="Acidic residues" evidence="13">
    <location>
        <begin position="452"/>
        <end position="462"/>
    </location>
</feature>
<dbReference type="PROSITE" id="PS50011">
    <property type="entry name" value="PROTEIN_KINASE_DOM"/>
    <property type="match status" value="1"/>
</dbReference>
<feature type="region of interest" description="Disordered" evidence="13">
    <location>
        <begin position="492"/>
        <end position="531"/>
    </location>
</feature>
<feature type="domain" description="Protein kinase" evidence="14">
    <location>
        <begin position="19"/>
        <end position="270"/>
    </location>
</feature>
<evidence type="ECO:0000313" key="16">
    <source>
        <dbReference type="Proteomes" id="UP000305067"/>
    </source>
</evidence>
<dbReference type="Gene3D" id="1.10.510.10">
    <property type="entry name" value="Transferase(Phosphotransferase) domain 1"/>
    <property type="match status" value="1"/>
</dbReference>
<accession>A0A5C3QL36</accession>
<dbReference type="SUPFAM" id="SSF56112">
    <property type="entry name" value="Protein kinase-like (PK-like)"/>
    <property type="match status" value="1"/>
</dbReference>
<dbReference type="GO" id="GO:0005737">
    <property type="term" value="C:cytoplasm"/>
    <property type="evidence" value="ECO:0007669"/>
    <property type="project" value="TreeGrafter"/>
</dbReference>
<dbReference type="InterPro" id="IPR032270">
    <property type="entry name" value="AMPK_C"/>
</dbReference>
<evidence type="ECO:0000256" key="8">
    <source>
        <dbReference type="ARBA" id="ARBA00022840"/>
    </source>
</evidence>
<dbReference type="Gene3D" id="3.30.310.80">
    <property type="entry name" value="Kinase associated domain 1, KA1"/>
    <property type="match status" value="1"/>
</dbReference>
<feature type="compositionally biased region" description="Low complexity" evidence="13">
    <location>
        <begin position="493"/>
        <end position="507"/>
    </location>
</feature>
<dbReference type="PANTHER" id="PTHR24346">
    <property type="entry name" value="MAP/MICROTUBULE AFFINITY-REGULATING KINASE"/>
    <property type="match status" value="1"/>
</dbReference>
<reference evidence="15 16" key="1">
    <citation type="journal article" date="2019" name="Nat. Ecol. Evol.">
        <title>Megaphylogeny resolves global patterns of mushroom evolution.</title>
        <authorList>
            <person name="Varga T."/>
            <person name="Krizsan K."/>
            <person name="Foldi C."/>
            <person name="Dima B."/>
            <person name="Sanchez-Garcia M."/>
            <person name="Sanchez-Ramirez S."/>
            <person name="Szollosi G.J."/>
            <person name="Szarkandi J.G."/>
            <person name="Papp V."/>
            <person name="Albert L."/>
            <person name="Andreopoulos W."/>
            <person name="Angelini C."/>
            <person name="Antonin V."/>
            <person name="Barry K.W."/>
            <person name="Bougher N.L."/>
            <person name="Buchanan P."/>
            <person name="Buyck B."/>
            <person name="Bense V."/>
            <person name="Catcheside P."/>
            <person name="Chovatia M."/>
            <person name="Cooper J."/>
            <person name="Damon W."/>
            <person name="Desjardin D."/>
            <person name="Finy P."/>
            <person name="Geml J."/>
            <person name="Haridas S."/>
            <person name="Hughes K."/>
            <person name="Justo A."/>
            <person name="Karasinski D."/>
            <person name="Kautmanova I."/>
            <person name="Kiss B."/>
            <person name="Kocsube S."/>
            <person name="Kotiranta H."/>
            <person name="LaButti K.M."/>
            <person name="Lechner B.E."/>
            <person name="Liimatainen K."/>
            <person name="Lipzen A."/>
            <person name="Lukacs Z."/>
            <person name="Mihaltcheva S."/>
            <person name="Morgado L.N."/>
            <person name="Niskanen T."/>
            <person name="Noordeloos M.E."/>
            <person name="Ohm R.A."/>
            <person name="Ortiz-Santana B."/>
            <person name="Ovrebo C."/>
            <person name="Racz N."/>
            <person name="Riley R."/>
            <person name="Savchenko A."/>
            <person name="Shiryaev A."/>
            <person name="Soop K."/>
            <person name="Spirin V."/>
            <person name="Szebenyi C."/>
            <person name="Tomsovsky M."/>
            <person name="Tulloss R.E."/>
            <person name="Uehling J."/>
            <person name="Grigoriev I.V."/>
            <person name="Vagvolgyi C."/>
            <person name="Papp T."/>
            <person name="Martin F.M."/>
            <person name="Miettinen O."/>
            <person name="Hibbett D.S."/>
            <person name="Nagy L.G."/>
        </authorList>
    </citation>
    <scope>NUCLEOTIDE SEQUENCE [LARGE SCALE GENOMIC DNA]</scope>
    <source>
        <strain evidence="15 16">CBS 309.79</strain>
    </source>
</reference>
<evidence type="ECO:0000256" key="10">
    <source>
        <dbReference type="ARBA" id="ARBA00023277"/>
    </source>
</evidence>
<keyword evidence="8" id="KW-0067">ATP-binding</keyword>
<dbReference type="Proteomes" id="UP000305067">
    <property type="component" value="Unassembled WGS sequence"/>
</dbReference>
<dbReference type="GO" id="GO:0005634">
    <property type="term" value="C:nucleus"/>
    <property type="evidence" value="ECO:0007669"/>
    <property type="project" value="UniProtKB-SubCell"/>
</dbReference>
<evidence type="ECO:0000256" key="9">
    <source>
        <dbReference type="ARBA" id="ARBA00023242"/>
    </source>
</evidence>
<proteinExistence type="inferred from homology"/>
<dbReference type="InterPro" id="IPR011009">
    <property type="entry name" value="Kinase-like_dom_sf"/>
</dbReference>
<dbReference type="EC" id="2.7.11.1" evidence="3"/>
<dbReference type="FunFam" id="3.30.200.20:FF:000042">
    <property type="entry name" value="Aurora kinase A"/>
    <property type="match status" value="1"/>
</dbReference>